<gene>
    <name evidence="2" type="ORF">A8950_2407</name>
</gene>
<organism evidence="2 3">
    <name type="scientific">Dongia mobilis</name>
    <dbReference type="NCBI Taxonomy" id="578943"/>
    <lineage>
        <taxon>Bacteria</taxon>
        <taxon>Pseudomonadati</taxon>
        <taxon>Pseudomonadota</taxon>
        <taxon>Alphaproteobacteria</taxon>
        <taxon>Rhodospirillales</taxon>
        <taxon>Dongiaceae</taxon>
        <taxon>Dongia</taxon>
    </lineage>
</organism>
<feature type="region of interest" description="Disordered" evidence="1">
    <location>
        <begin position="83"/>
        <end position="151"/>
    </location>
</feature>
<dbReference type="SUPFAM" id="SSF51120">
    <property type="entry name" value="beta-Roll"/>
    <property type="match status" value="1"/>
</dbReference>
<evidence type="ECO:0000313" key="2">
    <source>
        <dbReference type="EMBL" id="TDQ81342.1"/>
    </source>
</evidence>
<dbReference type="RefSeq" id="WP_133613900.1">
    <property type="nucleotide sequence ID" value="NZ_SNYW01000009.1"/>
</dbReference>
<dbReference type="EMBL" id="SNYW01000009">
    <property type="protein sequence ID" value="TDQ81342.1"/>
    <property type="molecule type" value="Genomic_DNA"/>
</dbReference>
<name>A0A4R6WKX5_9PROT</name>
<reference evidence="2 3" key="1">
    <citation type="submission" date="2019-03" db="EMBL/GenBank/DDBJ databases">
        <title>Genomic Encyclopedia of Type Strains, Phase III (KMG-III): the genomes of soil and plant-associated and newly described type strains.</title>
        <authorList>
            <person name="Whitman W."/>
        </authorList>
    </citation>
    <scope>NUCLEOTIDE SEQUENCE [LARGE SCALE GENOMIC DNA]</scope>
    <source>
        <strain evidence="2 3">CGMCC 1.7660</strain>
    </source>
</reference>
<evidence type="ECO:0008006" key="4">
    <source>
        <dbReference type="Google" id="ProtNLM"/>
    </source>
</evidence>
<comment type="caution">
    <text evidence="2">The sequence shown here is derived from an EMBL/GenBank/DDBJ whole genome shotgun (WGS) entry which is preliminary data.</text>
</comment>
<keyword evidence="3" id="KW-1185">Reference proteome</keyword>
<feature type="region of interest" description="Disordered" evidence="1">
    <location>
        <begin position="261"/>
        <end position="282"/>
    </location>
</feature>
<evidence type="ECO:0000256" key="1">
    <source>
        <dbReference type="SAM" id="MobiDB-lite"/>
    </source>
</evidence>
<protein>
    <recommendedName>
        <fullName evidence="4">Hemolysin type calcium-binding protein</fullName>
    </recommendedName>
</protein>
<feature type="compositionally biased region" description="Basic and acidic residues" evidence="1">
    <location>
        <begin position="269"/>
        <end position="278"/>
    </location>
</feature>
<dbReference type="InterPro" id="IPR011049">
    <property type="entry name" value="Serralysin-like_metalloprot_C"/>
</dbReference>
<dbReference type="Gene3D" id="2.150.10.10">
    <property type="entry name" value="Serralysin-like metalloprotease, C-terminal"/>
    <property type="match status" value="1"/>
</dbReference>
<dbReference type="GO" id="GO:0005509">
    <property type="term" value="F:calcium ion binding"/>
    <property type="evidence" value="ECO:0007669"/>
    <property type="project" value="InterPro"/>
</dbReference>
<evidence type="ECO:0000313" key="3">
    <source>
        <dbReference type="Proteomes" id="UP000295783"/>
    </source>
</evidence>
<dbReference type="AlphaFoldDB" id="A0A4R6WKX5"/>
<proteinExistence type="predicted"/>
<dbReference type="Proteomes" id="UP000295783">
    <property type="component" value="Unassembled WGS sequence"/>
</dbReference>
<dbReference type="OrthoDB" id="7315305at2"/>
<dbReference type="Pfam" id="PF00353">
    <property type="entry name" value="HemolysinCabind"/>
    <property type="match status" value="1"/>
</dbReference>
<dbReference type="PRINTS" id="PR00313">
    <property type="entry name" value="CABNDNGRPT"/>
</dbReference>
<accession>A0A4R6WKX5</accession>
<dbReference type="InterPro" id="IPR001343">
    <property type="entry name" value="Hemolysn_Ca-bd"/>
</dbReference>
<sequence length="1006" mass="105674">MARPALTAADLDPELLAALRMAIPDQIGDDLVLRLADGRHFFIDGFFAPDGIGDGMPPLDGAIQLSAEIADLLLAAPDIATAAGEAPAPPPESAGIGLTPFDPVDPSIDEAAAPVESEDEAEDETRGAFQSPARSEGRTTDTNNPVPGAASGSGPLPLSIFSIGTISIAAGGAAAPTWQNAFDIRLIVRLEDLKDPVADGWFPGLDRLLPMAAPLDLGAFALRLAQIGYVGPSTVRDDYRAYLEARTEWLTAAGGRTIWANLTPAEDTPPDRRNDLTDHLPPGTSPADIFHFDDFIVGTREGKDFLFGFAGNDILVGYGGANHLSGGAGDDILITSQGPQSAVIDGGDGDDTLIFVVDNETFAFRLQDLGNVTGVERLVLLPQSNDNSDYLNDDFASGRIVKSHLQLVLDAASIHSWGGQLTIDGTAADIRLADLASWQRLPEDPADPGYVRYQAVHDGAEVTLSIIATAPQPIADRIVGTPDDDRFFLGGISFNLLDGGAGNDQIGGRLDGDQASGLQPIPLGTLHLADPELVPYRNIEQFVLGAPTDALVLSAAGVGTMTDARKTLWVTGAGAGVSFASSDLPLYDLGGIGQVQLLDPALWTGLGYVSMQTGVHSFAETRMGAVYGATVSGQNVYLVVHVGIAQPIVGSTTAMDHWFVQHDGWVSLPPVTVELSLSVIDLDNNLGNSIGLTAVDAARLAGPDRAITLVGDFGLDKLHLLDMPNWRFVGDESGFSLYEGTAAGGEVTTLRIATDLLQPTLLPGDAGSDLDVADLTNGRQDFLLLDVETAGKLAGTNQQVSVIGDSGLDTIAFADHGNWQILGRDGDFFVYSGQDGGSATTLRLHVDLIRPTLLPSFTDGDDRALVADLLSVDQYMDIDGKGGFDTLQILDGGMIQPSLDFIRNIEAIDLSNGTANSFAIAASTLVNNGIQGPLYITGDAKDSVYLDPSSVIDGLHEWQDLGTTVTNSAVSSNPFSLYQVTIHYPAGDVTAQVAIDQTLIQPALPI</sequence>